<dbReference type="GO" id="GO:0034067">
    <property type="term" value="P:protein localization to Golgi apparatus"/>
    <property type="evidence" value="ECO:0007669"/>
    <property type="project" value="TreeGrafter"/>
</dbReference>
<dbReference type="InterPro" id="IPR024156">
    <property type="entry name" value="Small_GTPase_ARF"/>
</dbReference>
<evidence type="ECO:0000313" key="8">
    <source>
        <dbReference type="Proteomes" id="UP000078348"/>
    </source>
</evidence>
<feature type="binding site" evidence="4">
    <location>
        <position position="77"/>
    </location>
    <ligand>
        <name>GTP</name>
        <dbReference type="ChEBI" id="CHEBI:37565"/>
    </ligand>
</feature>
<gene>
    <name evidence="7" type="ORF">AV274_2449</name>
</gene>
<dbReference type="SMART" id="SM00177">
    <property type="entry name" value="ARF"/>
    <property type="match status" value="1"/>
</dbReference>
<feature type="binding site" evidence="5">
    <location>
        <position position="31"/>
    </location>
    <ligand>
        <name>Mg(2+)</name>
        <dbReference type="ChEBI" id="CHEBI:18420"/>
    </ligand>
</feature>
<dbReference type="Pfam" id="PF00025">
    <property type="entry name" value="Arf"/>
    <property type="match status" value="1"/>
</dbReference>
<dbReference type="Gene3D" id="3.40.50.300">
    <property type="entry name" value="P-loop containing nucleotide triphosphate hydrolases"/>
    <property type="match status" value="1"/>
</dbReference>
<dbReference type="PROSITE" id="PS51419">
    <property type="entry name" value="RAB"/>
    <property type="match status" value="1"/>
</dbReference>
<dbReference type="InterPro" id="IPR005225">
    <property type="entry name" value="Small_GTP-bd"/>
</dbReference>
<feature type="binding site" evidence="5">
    <location>
        <position position="55"/>
    </location>
    <ligand>
        <name>Mg(2+)</name>
        <dbReference type="ChEBI" id="CHEBI:18420"/>
    </ligand>
</feature>
<keyword evidence="8" id="KW-1185">Reference proteome</keyword>
<feature type="binding site" evidence="4">
    <location>
        <begin position="24"/>
        <end position="31"/>
    </location>
    <ligand>
        <name>GTP</name>
        <dbReference type="ChEBI" id="CHEBI:37565"/>
    </ligand>
</feature>
<dbReference type="GO" id="GO:0005525">
    <property type="term" value="F:GTP binding"/>
    <property type="evidence" value="ECO:0007669"/>
    <property type="project" value="UniProtKB-KW"/>
</dbReference>
<keyword evidence="3 4" id="KW-0342">GTP-binding</keyword>
<dbReference type="OrthoDB" id="414781at2759"/>
<organism evidence="7 8">
    <name type="scientific">Blastocystis sp. subtype 1 (strain ATCC 50177 / NandII)</name>
    <dbReference type="NCBI Taxonomy" id="478820"/>
    <lineage>
        <taxon>Eukaryota</taxon>
        <taxon>Sar</taxon>
        <taxon>Stramenopiles</taxon>
        <taxon>Bigyra</taxon>
        <taxon>Opalozoa</taxon>
        <taxon>Opalinata</taxon>
        <taxon>Blastocystidae</taxon>
        <taxon>Blastocystis</taxon>
    </lineage>
</organism>
<dbReference type="PRINTS" id="PR00328">
    <property type="entry name" value="SAR1GTPBP"/>
</dbReference>
<keyword evidence="5" id="KW-0460">Magnesium</keyword>
<evidence type="ECO:0000256" key="3">
    <source>
        <dbReference type="ARBA" id="ARBA00023134"/>
    </source>
</evidence>
<dbReference type="GO" id="GO:0003924">
    <property type="term" value="F:GTPase activity"/>
    <property type="evidence" value="ECO:0007669"/>
    <property type="project" value="InterPro"/>
</dbReference>
<comment type="similarity">
    <text evidence="1 6">Belongs to the small GTPase superfamily. Arf family.</text>
</comment>
<dbReference type="AlphaFoldDB" id="A0A196SI26"/>
<dbReference type="FunFam" id="3.40.50.300:FF:001166">
    <property type="entry name" value="ADP-ribosylation factor D"/>
    <property type="match status" value="1"/>
</dbReference>
<feature type="binding site" evidence="4">
    <location>
        <begin position="133"/>
        <end position="136"/>
    </location>
    <ligand>
        <name>GTP</name>
        <dbReference type="ChEBI" id="CHEBI:37565"/>
    </ligand>
</feature>
<sequence>MFSLISGFCKWYNSKREVFLLIVGLDNAGKTTFLEQMKGVFSKMPVKSLDRIPPTVGLNVATIEIEDVRVVIWDVGGHKSMRSMWSKYYRDCHGVIFLIDSSDPDRFKEVKDELSDLASNPDLEDLPILICANKQDLAEAVEPEVIRNILSNVISEHKHKHAFRFQGTSALTCEGIRTGVTWIVGRAEQTNRAKSSPSH</sequence>
<dbReference type="SUPFAM" id="SSF52540">
    <property type="entry name" value="P-loop containing nucleoside triphosphate hydrolases"/>
    <property type="match status" value="1"/>
</dbReference>
<reference evidence="7 8" key="1">
    <citation type="submission" date="2016-05" db="EMBL/GenBank/DDBJ databases">
        <title>Nuclear genome of Blastocystis sp. subtype 1 NandII.</title>
        <authorList>
            <person name="Gentekaki E."/>
            <person name="Curtis B."/>
            <person name="Stairs C."/>
            <person name="Eme L."/>
            <person name="Herman E."/>
            <person name="Klimes V."/>
            <person name="Arias M.C."/>
            <person name="Elias M."/>
            <person name="Hilliou F."/>
            <person name="Klute M."/>
            <person name="Malik S.-B."/>
            <person name="Pightling A."/>
            <person name="Rachubinski R."/>
            <person name="Salas D."/>
            <person name="Schlacht A."/>
            <person name="Suga H."/>
            <person name="Archibald J."/>
            <person name="Ball S.G."/>
            <person name="Clark G."/>
            <person name="Dacks J."/>
            <person name="Van Der Giezen M."/>
            <person name="Tsaousis A."/>
            <person name="Roger A."/>
        </authorList>
    </citation>
    <scope>NUCLEOTIDE SEQUENCE [LARGE SCALE GENOMIC DNA]</scope>
    <source>
        <strain evidence="8">ATCC 50177 / NandII</strain>
    </source>
</reference>
<dbReference type="GO" id="GO:0043001">
    <property type="term" value="P:Golgi to plasma membrane protein transport"/>
    <property type="evidence" value="ECO:0007669"/>
    <property type="project" value="TreeGrafter"/>
</dbReference>
<evidence type="ECO:0000313" key="7">
    <source>
        <dbReference type="EMBL" id="OAO15827.1"/>
    </source>
</evidence>
<dbReference type="EMBL" id="LXWW01000115">
    <property type="protein sequence ID" value="OAO15827.1"/>
    <property type="molecule type" value="Genomic_DNA"/>
</dbReference>
<dbReference type="NCBIfam" id="TIGR00231">
    <property type="entry name" value="small_GTP"/>
    <property type="match status" value="1"/>
</dbReference>
<evidence type="ECO:0000256" key="6">
    <source>
        <dbReference type="RuleBase" id="RU003925"/>
    </source>
</evidence>
<evidence type="ECO:0000256" key="4">
    <source>
        <dbReference type="PIRSR" id="PIRSR606689-1"/>
    </source>
</evidence>
<protein>
    <submittedName>
        <fullName evidence="7">ADP-ribosylation factor-related protein 1</fullName>
    </submittedName>
</protein>
<name>A0A196SI26_BLAHN</name>
<evidence type="ECO:0000256" key="1">
    <source>
        <dbReference type="ARBA" id="ARBA00010290"/>
    </source>
</evidence>
<dbReference type="InterPro" id="IPR027417">
    <property type="entry name" value="P-loop_NTPase"/>
</dbReference>
<dbReference type="GO" id="GO:0006886">
    <property type="term" value="P:intracellular protein transport"/>
    <property type="evidence" value="ECO:0007669"/>
    <property type="project" value="TreeGrafter"/>
</dbReference>
<dbReference type="PROSITE" id="PS51417">
    <property type="entry name" value="ARF"/>
    <property type="match status" value="1"/>
</dbReference>
<keyword evidence="5" id="KW-0479">Metal-binding</keyword>
<dbReference type="SMART" id="SM00178">
    <property type="entry name" value="SAR"/>
    <property type="match status" value="1"/>
</dbReference>
<accession>A0A196SI26</accession>
<dbReference type="PANTHER" id="PTHR45909:SF1">
    <property type="entry name" value="ADP-RIBOSYLATION FACTOR-RELATED PROTEIN 1"/>
    <property type="match status" value="1"/>
</dbReference>
<evidence type="ECO:0000256" key="5">
    <source>
        <dbReference type="PIRSR" id="PIRSR606689-2"/>
    </source>
</evidence>
<dbReference type="SMART" id="SM00175">
    <property type="entry name" value="RAB"/>
    <property type="match status" value="1"/>
</dbReference>
<comment type="caution">
    <text evidence="7">The sequence shown here is derived from an EMBL/GenBank/DDBJ whole genome shotgun (WGS) entry which is preliminary data.</text>
</comment>
<dbReference type="STRING" id="478820.A0A196SI26"/>
<dbReference type="GO" id="GO:0046872">
    <property type="term" value="F:metal ion binding"/>
    <property type="evidence" value="ECO:0007669"/>
    <property type="project" value="UniProtKB-KW"/>
</dbReference>
<proteinExistence type="inferred from homology"/>
<dbReference type="Proteomes" id="UP000078348">
    <property type="component" value="Unassembled WGS sequence"/>
</dbReference>
<keyword evidence="2 4" id="KW-0547">Nucleotide-binding</keyword>
<dbReference type="GO" id="GO:0005794">
    <property type="term" value="C:Golgi apparatus"/>
    <property type="evidence" value="ECO:0007669"/>
    <property type="project" value="TreeGrafter"/>
</dbReference>
<dbReference type="InterPro" id="IPR006689">
    <property type="entry name" value="Small_GTPase_ARF/SAR"/>
</dbReference>
<evidence type="ECO:0000256" key="2">
    <source>
        <dbReference type="ARBA" id="ARBA00022741"/>
    </source>
</evidence>
<dbReference type="PANTHER" id="PTHR45909">
    <property type="entry name" value="ADP-RIBOSYLATION FACTOR-RELATED PROTEIN 1"/>
    <property type="match status" value="1"/>
</dbReference>